<evidence type="ECO:0000256" key="12">
    <source>
        <dbReference type="RuleBase" id="RU366010"/>
    </source>
</evidence>
<dbReference type="InterPro" id="IPR014710">
    <property type="entry name" value="RmlC-like_jellyroll"/>
</dbReference>
<dbReference type="FunFam" id="2.60.120.10:FF:000189">
    <property type="entry name" value="Cysteine dioxygenase"/>
    <property type="match status" value="1"/>
</dbReference>
<dbReference type="Proteomes" id="UP000800040">
    <property type="component" value="Unassembled WGS sequence"/>
</dbReference>
<feature type="cross-link" description="3'-(S-cysteinyl)-tyrosine (Cys-Tyr)" evidence="10">
    <location>
        <begin position="116"/>
        <end position="186"/>
    </location>
</feature>
<dbReference type="InterPro" id="IPR010300">
    <property type="entry name" value="CDO_1"/>
</dbReference>
<keyword evidence="7 12" id="KW-0560">Oxidoreductase</keyword>
<evidence type="ECO:0000256" key="2">
    <source>
        <dbReference type="ARBA" id="ARBA00006622"/>
    </source>
</evidence>
<feature type="binding site" evidence="11">
    <location>
        <position position="92"/>
    </location>
    <ligand>
        <name>Fe cation</name>
        <dbReference type="ChEBI" id="CHEBI:24875"/>
        <note>catalytic</note>
    </ligand>
</feature>
<dbReference type="GO" id="GO:0017172">
    <property type="term" value="F:cysteine dioxygenase activity"/>
    <property type="evidence" value="ECO:0007669"/>
    <property type="project" value="UniProtKB-UniRule"/>
</dbReference>
<accession>A0A6A5K5X8</accession>
<evidence type="ECO:0000256" key="5">
    <source>
        <dbReference type="ARBA" id="ARBA00022784"/>
    </source>
</evidence>
<dbReference type="GO" id="GO:0019448">
    <property type="term" value="P:L-cysteine catabolic process"/>
    <property type="evidence" value="ECO:0007669"/>
    <property type="project" value="TreeGrafter"/>
</dbReference>
<dbReference type="CDD" id="cd10548">
    <property type="entry name" value="cupin_CDO"/>
    <property type="match status" value="1"/>
</dbReference>
<keyword evidence="14" id="KW-1185">Reference proteome</keyword>
<keyword evidence="5 10" id="KW-0883">Thioether bond</keyword>
<gene>
    <name evidence="13" type="ORF">BDW02DRAFT_555276</name>
</gene>
<dbReference type="AlphaFoldDB" id="A0A6A5K5X8"/>
<protein>
    <recommendedName>
        <fullName evidence="9 12">Cysteine dioxygenase</fullName>
        <ecNumber evidence="3 12">1.13.11.20</ecNumber>
    </recommendedName>
</protein>
<dbReference type="PANTHER" id="PTHR12918:SF1">
    <property type="entry name" value="CYSTEINE DIOXYGENASE TYPE 1"/>
    <property type="match status" value="1"/>
</dbReference>
<evidence type="ECO:0000313" key="13">
    <source>
        <dbReference type="EMBL" id="KAF1832209.1"/>
    </source>
</evidence>
<organism evidence="13 14">
    <name type="scientific">Decorospora gaudefroyi</name>
    <dbReference type="NCBI Taxonomy" id="184978"/>
    <lineage>
        <taxon>Eukaryota</taxon>
        <taxon>Fungi</taxon>
        <taxon>Dikarya</taxon>
        <taxon>Ascomycota</taxon>
        <taxon>Pezizomycotina</taxon>
        <taxon>Dothideomycetes</taxon>
        <taxon>Pleosporomycetidae</taxon>
        <taxon>Pleosporales</taxon>
        <taxon>Pleosporineae</taxon>
        <taxon>Pleosporaceae</taxon>
        <taxon>Decorospora</taxon>
    </lineage>
</organism>
<dbReference type="Pfam" id="PF05995">
    <property type="entry name" value="CDO_I"/>
    <property type="match status" value="1"/>
</dbReference>
<dbReference type="EMBL" id="ML975344">
    <property type="protein sequence ID" value="KAF1832209.1"/>
    <property type="molecule type" value="Genomic_DNA"/>
</dbReference>
<dbReference type="OrthoDB" id="543511at2759"/>
<proteinExistence type="inferred from homology"/>
<evidence type="ECO:0000256" key="11">
    <source>
        <dbReference type="PIRSR" id="PIRSR610300-51"/>
    </source>
</evidence>
<evidence type="ECO:0000256" key="7">
    <source>
        <dbReference type="ARBA" id="ARBA00023002"/>
    </source>
</evidence>
<name>A0A6A5K5X8_9PLEO</name>
<keyword evidence="4 11" id="KW-0479">Metal-binding</keyword>
<dbReference type="SUPFAM" id="SSF51182">
    <property type="entry name" value="RmlC-like cupins"/>
    <property type="match status" value="1"/>
</dbReference>
<dbReference type="PANTHER" id="PTHR12918">
    <property type="entry name" value="CYSTEINE DIOXYGENASE"/>
    <property type="match status" value="1"/>
</dbReference>
<feature type="binding site" evidence="11">
    <location>
        <position position="169"/>
    </location>
    <ligand>
        <name>Fe cation</name>
        <dbReference type="ChEBI" id="CHEBI:24875"/>
        <note>catalytic</note>
    </ligand>
</feature>
<dbReference type="InterPro" id="IPR011051">
    <property type="entry name" value="RmlC_Cupin_sf"/>
</dbReference>
<keyword evidence="6 12" id="KW-0223">Dioxygenase</keyword>
<evidence type="ECO:0000256" key="10">
    <source>
        <dbReference type="PIRSR" id="PIRSR610300-50"/>
    </source>
</evidence>
<evidence type="ECO:0000313" key="14">
    <source>
        <dbReference type="Proteomes" id="UP000800040"/>
    </source>
</evidence>
<dbReference type="GO" id="GO:0008198">
    <property type="term" value="F:ferrous iron binding"/>
    <property type="evidence" value="ECO:0007669"/>
    <property type="project" value="TreeGrafter"/>
</dbReference>
<evidence type="ECO:0000256" key="4">
    <source>
        <dbReference type="ARBA" id="ARBA00022723"/>
    </source>
</evidence>
<evidence type="ECO:0000256" key="6">
    <source>
        <dbReference type="ARBA" id="ARBA00022964"/>
    </source>
</evidence>
<comment type="cofactor">
    <cofactor evidence="12">
        <name>Fe cation</name>
        <dbReference type="ChEBI" id="CHEBI:24875"/>
    </cofactor>
    <text evidence="12">Binds 1 Fe cation per subunit.</text>
</comment>
<comment type="catalytic activity">
    <reaction evidence="1 12">
        <text>L-cysteine + O2 = 3-sulfino-L-alanine + H(+)</text>
        <dbReference type="Rhea" id="RHEA:20441"/>
        <dbReference type="ChEBI" id="CHEBI:15378"/>
        <dbReference type="ChEBI" id="CHEBI:15379"/>
        <dbReference type="ChEBI" id="CHEBI:35235"/>
        <dbReference type="ChEBI" id="CHEBI:61085"/>
        <dbReference type="EC" id="1.13.11.20"/>
    </reaction>
</comment>
<reference evidence="13" key="1">
    <citation type="submission" date="2020-01" db="EMBL/GenBank/DDBJ databases">
        <authorList>
            <consortium name="DOE Joint Genome Institute"/>
            <person name="Haridas S."/>
            <person name="Albert R."/>
            <person name="Binder M."/>
            <person name="Bloem J."/>
            <person name="Labutti K."/>
            <person name="Salamov A."/>
            <person name="Andreopoulos B."/>
            <person name="Baker S.E."/>
            <person name="Barry K."/>
            <person name="Bills G."/>
            <person name="Bluhm B.H."/>
            <person name="Cannon C."/>
            <person name="Castanera R."/>
            <person name="Culley D.E."/>
            <person name="Daum C."/>
            <person name="Ezra D."/>
            <person name="Gonzalez J.B."/>
            <person name="Henrissat B."/>
            <person name="Kuo A."/>
            <person name="Liang C."/>
            <person name="Lipzen A."/>
            <person name="Lutzoni F."/>
            <person name="Magnuson J."/>
            <person name="Mondo S."/>
            <person name="Nolan M."/>
            <person name="Ohm R."/>
            <person name="Pangilinan J."/>
            <person name="Park H.-J."/>
            <person name="Ramirez L."/>
            <person name="Alfaro M."/>
            <person name="Sun H."/>
            <person name="Tritt A."/>
            <person name="Yoshinaga Y."/>
            <person name="Zwiers L.-H."/>
            <person name="Turgeon B.G."/>
            <person name="Goodwin S.B."/>
            <person name="Spatafora J.W."/>
            <person name="Crous P.W."/>
            <person name="Grigoriev I.V."/>
        </authorList>
    </citation>
    <scope>NUCLEOTIDE SEQUENCE</scope>
    <source>
        <strain evidence="13">P77</strain>
    </source>
</reference>
<dbReference type="EC" id="1.13.11.20" evidence="3 12"/>
<dbReference type="Gene3D" id="2.60.120.10">
    <property type="entry name" value="Jelly Rolls"/>
    <property type="match status" value="1"/>
</dbReference>
<evidence type="ECO:0000256" key="9">
    <source>
        <dbReference type="ARBA" id="ARBA00070673"/>
    </source>
</evidence>
<keyword evidence="8 11" id="KW-0408">Iron</keyword>
<evidence type="ECO:0000256" key="8">
    <source>
        <dbReference type="ARBA" id="ARBA00023004"/>
    </source>
</evidence>
<sequence length="227" mass="25336">MIGRNTEHDGFHTLVQEINEKLGPSSGIDSADVDAKELQHLMEAYVSDESEWSKYVFCSEHMPYTRNLVDKGNGKSNLLILVWGPGKKSPIHDEYLADLLIDALPQETCRHAKAHCIMKVLKGSLIETRFAAPTAVQINANEDRPMVKTRETTYSENGVTYMADTLGVHRISNPHPTEYAVSLHLYTPPNAAAYGCNTFDEATSHVNHASQCHFYSEYGVKVNKLQS</sequence>
<evidence type="ECO:0000256" key="3">
    <source>
        <dbReference type="ARBA" id="ARBA00013133"/>
    </source>
</evidence>
<feature type="binding site" evidence="11">
    <location>
        <position position="111"/>
    </location>
    <ligand>
        <name>Fe cation</name>
        <dbReference type="ChEBI" id="CHEBI:24875"/>
        <note>catalytic</note>
    </ligand>
</feature>
<evidence type="ECO:0000256" key="1">
    <source>
        <dbReference type="ARBA" id="ARBA00000629"/>
    </source>
</evidence>
<comment type="similarity">
    <text evidence="2 12">Belongs to the cysteine dioxygenase family.</text>
</comment>